<reference evidence="2 3" key="1">
    <citation type="submission" date="2017-06" db="EMBL/GenBank/DDBJ databases">
        <title>Hymenobacter amundsenii sp. nov. isolated from regoliths in Antarctica.</title>
        <authorList>
            <person name="Sedlacek I."/>
            <person name="Kralova S."/>
            <person name="Pantucek R."/>
            <person name="Svec P."/>
            <person name="Holochova P."/>
            <person name="Stankova E."/>
            <person name="Vrbovska V."/>
            <person name="Busse H.-J."/>
        </authorList>
    </citation>
    <scope>NUCLEOTIDE SEQUENCE [LARGE SCALE GENOMIC DNA]</scope>
    <source>
        <strain evidence="2 3">CCM 8682</strain>
    </source>
</reference>
<dbReference type="Proteomes" id="UP000197277">
    <property type="component" value="Unassembled WGS sequence"/>
</dbReference>
<keyword evidence="3" id="KW-1185">Reference proteome</keyword>
<comment type="caution">
    <text evidence="2">The sequence shown here is derived from an EMBL/GenBank/DDBJ whole genome shotgun (WGS) entry which is preliminary data.</text>
</comment>
<feature type="region of interest" description="Disordered" evidence="1">
    <location>
        <begin position="1"/>
        <end position="45"/>
    </location>
</feature>
<protein>
    <submittedName>
        <fullName evidence="2">Uncharacterized protein</fullName>
    </submittedName>
</protein>
<feature type="compositionally biased region" description="Polar residues" evidence="1">
    <location>
        <begin position="30"/>
        <end position="43"/>
    </location>
</feature>
<accession>A0A246FK32</accession>
<dbReference type="EMBL" id="NIRR01000018">
    <property type="protein sequence ID" value="OWP62917.1"/>
    <property type="molecule type" value="Genomic_DNA"/>
</dbReference>
<sequence length="79" mass="8749">MFTGAAEQASTYQKNSGGNNIGQNTGTGSVTQTHTEATSSELQQHLEAARRENELLKNQLRDKERIIQLLERHSPMPPT</sequence>
<evidence type="ECO:0000313" key="3">
    <source>
        <dbReference type="Proteomes" id="UP000197277"/>
    </source>
</evidence>
<feature type="compositionally biased region" description="Low complexity" evidence="1">
    <location>
        <begin position="15"/>
        <end position="29"/>
    </location>
</feature>
<evidence type="ECO:0000313" key="2">
    <source>
        <dbReference type="EMBL" id="OWP62917.1"/>
    </source>
</evidence>
<gene>
    <name evidence="2" type="ORF">CDA63_11910</name>
</gene>
<name>A0A246FK32_9BACT</name>
<dbReference type="AlphaFoldDB" id="A0A246FK32"/>
<organism evidence="2 3">
    <name type="scientific">Hymenobacter amundsenii</name>
    <dbReference type="NCBI Taxonomy" id="2006685"/>
    <lineage>
        <taxon>Bacteria</taxon>
        <taxon>Pseudomonadati</taxon>
        <taxon>Bacteroidota</taxon>
        <taxon>Cytophagia</taxon>
        <taxon>Cytophagales</taxon>
        <taxon>Hymenobacteraceae</taxon>
        <taxon>Hymenobacter</taxon>
    </lineage>
</organism>
<evidence type="ECO:0000256" key="1">
    <source>
        <dbReference type="SAM" id="MobiDB-lite"/>
    </source>
</evidence>
<proteinExistence type="predicted"/>